<keyword evidence="3" id="KW-1185">Reference proteome</keyword>
<protein>
    <recommendedName>
        <fullName evidence="4">Flippase-like domain-containing protein</fullName>
    </recommendedName>
</protein>
<feature type="transmembrane region" description="Helical" evidence="1">
    <location>
        <begin position="179"/>
        <end position="200"/>
    </location>
</feature>
<evidence type="ECO:0000313" key="3">
    <source>
        <dbReference type="Proteomes" id="UP001595828"/>
    </source>
</evidence>
<dbReference type="EMBL" id="JBHSDR010000004">
    <property type="protein sequence ID" value="MFC4294775.1"/>
    <property type="molecule type" value="Genomic_DNA"/>
</dbReference>
<name>A0ABV8RQD6_9SPHN</name>
<sequence>MRSQNPRSLTRTASRLGGGLLVVASVWYLAMRIGALDWATLRASLTPQAWALTMLASVAYAGLLSLLAVAWSGQASASRRVSLTVAIVVYGRSLIAKYLPGSVIQYASRQWLGSAQGWQQRGMARASAVEIALHVAICACLAALLLCRQHALALPAAAIAIAAAALVIRLGGPGSARAALLQLAFFGGFAALVAAIAWSLGAPAGAQVMTGWFLTAWLAGFLVPLAPGGIGVREAAMLALAGHDPRNAGAALALGLTLRLVTLAGDAAFSLAAQVLSQRAAVHSVAS</sequence>
<feature type="transmembrane region" description="Helical" evidence="1">
    <location>
        <begin position="152"/>
        <end position="172"/>
    </location>
</feature>
<dbReference type="Proteomes" id="UP001595828">
    <property type="component" value="Unassembled WGS sequence"/>
</dbReference>
<gene>
    <name evidence="2" type="ORF">ACFO0A_06835</name>
</gene>
<evidence type="ECO:0008006" key="4">
    <source>
        <dbReference type="Google" id="ProtNLM"/>
    </source>
</evidence>
<feature type="transmembrane region" description="Helical" evidence="1">
    <location>
        <begin position="212"/>
        <end position="232"/>
    </location>
</feature>
<accession>A0ABV8RQD6</accession>
<feature type="transmembrane region" description="Helical" evidence="1">
    <location>
        <begin position="12"/>
        <end position="30"/>
    </location>
</feature>
<organism evidence="2 3">
    <name type="scientific">Novosphingobium tardum</name>
    <dbReference type="NCBI Taxonomy" id="1538021"/>
    <lineage>
        <taxon>Bacteria</taxon>
        <taxon>Pseudomonadati</taxon>
        <taxon>Pseudomonadota</taxon>
        <taxon>Alphaproteobacteria</taxon>
        <taxon>Sphingomonadales</taxon>
        <taxon>Sphingomonadaceae</taxon>
        <taxon>Novosphingobium</taxon>
    </lineage>
</organism>
<keyword evidence="1" id="KW-0812">Transmembrane</keyword>
<feature type="transmembrane region" description="Helical" evidence="1">
    <location>
        <begin position="128"/>
        <end position="146"/>
    </location>
</feature>
<keyword evidence="1" id="KW-0472">Membrane</keyword>
<feature type="transmembrane region" description="Helical" evidence="1">
    <location>
        <begin position="50"/>
        <end position="71"/>
    </location>
</feature>
<comment type="caution">
    <text evidence="2">The sequence shown here is derived from an EMBL/GenBank/DDBJ whole genome shotgun (WGS) entry which is preliminary data.</text>
</comment>
<evidence type="ECO:0000256" key="1">
    <source>
        <dbReference type="SAM" id="Phobius"/>
    </source>
</evidence>
<reference evidence="3" key="1">
    <citation type="journal article" date="2019" name="Int. J. Syst. Evol. Microbiol.">
        <title>The Global Catalogue of Microorganisms (GCM) 10K type strain sequencing project: providing services to taxonomists for standard genome sequencing and annotation.</title>
        <authorList>
            <consortium name="The Broad Institute Genomics Platform"/>
            <consortium name="The Broad Institute Genome Sequencing Center for Infectious Disease"/>
            <person name="Wu L."/>
            <person name="Ma J."/>
        </authorList>
    </citation>
    <scope>NUCLEOTIDE SEQUENCE [LARGE SCALE GENOMIC DNA]</scope>
    <source>
        <strain evidence="3">CGMCC 1.12989</strain>
    </source>
</reference>
<proteinExistence type="predicted"/>
<dbReference type="RefSeq" id="WP_379538263.1">
    <property type="nucleotide sequence ID" value="NZ_JBHSDR010000004.1"/>
</dbReference>
<keyword evidence="1" id="KW-1133">Transmembrane helix</keyword>
<evidence type="ECO:0000313" key="2">
    <source>
        <dbReference type="EMBL" id="MFC4294775.1"/>
    </source>
</evidence>